<evidence type="ECO:0000313" key="1">
    <source>
        <dbReference type="EMBL" id="KAH0562497.1"/>
    </source>
</evidence>
<dbReference type="Proteomes" id="UP000750711">
    <property type="component" value="Unassembled WGS sequence"/>
</dbReference>
<dbReference type="Gene3D" id="1.20.58.80">
    <property type="entry name" value="Phosphotransferase system, lactose/cellobiose-type IIA subunit"/>
    <property type="match status" value="1"/>
</dbReference>
<reference evidence="1" key="1">
    <citation type="submission" date="2021-03" db="EMBL/GenBank/DDBJ databases">
        <title>Comparative genomics and phylogenomic investigation of the class Geoglossomycetes provide insights into ecological specialization and systematics.</title>
        <authorList>
            <person name="Melie T."/>
            <person name="Pirro S."/>
            <person name="Miller A.N."/>
            <person name="Quandt A."/>
        </authorList>
    </citation>
    <scope>NUCLEOTIDE SEQUENCE</scope>
    <source>
        <strain evidence="1">CAQ_001_2017</strain>
    </source>
</reference>
<protein>
    <submittedName>
        <fullName evidence="1">Uncharacterized protein</fullName>
    </submittedName>
</protein>
<gene>
    <name evidence="1" type="ORF">GP486_002807</name>
</gene>
<dbReference type="EMBL" id="JAGHQM010000337">
    <property type="protein sequence ID" value="KAH0562497.1"/>
    <property type="molecule type" value="Genomic_DNA"/>
</dbReference>
<proteinExistence type="predicted"/>
<comment type="caution">
    <text evidence="1">The sequence shown here is derived from an EMBL/GenBank/DDBJ whole genome shotgun (WGS) entry which is preliminary data.</text>
</comment>
<dbReference type="AlphaFoldDB" id="A0A9P8LEC0"/>
<organism evidence="1 2">
    <name type="scientific">Trichoglossum hirsutum</name>
    <dbReference type="NCBI Taxonomy" id="265104"/>
    <lineage>
        <taxon>Eukaryota</taxon>
        <taxon>Fungi</taxon>
        <taxon>Dikarya</taxon>
        <taxon>Ascomycota</taxon>
        <taxon>Pezizomycotina</taxon>
        <taxon>Geoglossomycetes</taxon>
        <taxon>Geoglossales</taxon>
        <taxon>Geoglossaceae</taxon>
        <taxon>Trichoglossum</taxon>
    </lineage>
</organism>
<name>A0A9P8LEC0_9PEZI</name>
<evidence type="ECO:0000313" key="2">
    <source>
        <dbReference type="Proteomes" id="UP000750711"/>
    </source>
</evidence>
<keyword evidence="2" id="KW-1185">Reference proteome</keyword>
<sequence length="158" mass="18080">MDGSETAIPKGGSQDRPGRVYPHFEDLVAMANPQLDIHTPIRKVLIEVEKCLKKADLNLELHRPDIAYVEYLTACNFVVYFIPRHKEYPTLAGDRGELWRMNKDLQKVCYCSLEACRALQDTLNTAFSSFTSREPHVELVAFFLNSEKMVAYTDSYSD</sequence>
<accession>A0A9P8LEC0</accession>